<feature type="compositionally biased region" description="Basic residues" evidence="1">
    <location>
        <begin position="313"/>
        <end position="330"/>
    </location>
</feature>
<dbReference type="GO" id="GO:0044877">
    <property type="term" value="F:protein-containing complex binding"/>
    <property type="evidence" value="ECO:0007669"/>
    <property type="project" value="TreeGrafter"/>
</dbReference>
<feature type="domain" description="NAD(P)-binding" evidence="2">
    <location>
        <begin position="17"/>
        <end position="125"/>
    </location>
</feature>
<dbReference type="AlphaFoldDB" id="A0A1H7R4R1"/>
<dbReference type="RefSeq" id="WP_090255414.1">
    <property type="nucleotide sequence ID" value="NZ_FOAA01000020.1"/>
</dbReference>
<evidence type="ECO:0000256" key="1">
    <source>
        <dbReference type="SAM" id="MobiDB-lite"/>
    </source>
</evidence>
<dbReference type="EMBL" id="FOAA01000020">
    <property type="protein sequence ID" value="SEL54904.1"/>
    <property type="molecule type" value="Genomic_DNA"/>
</dbReference>
<dbReference type="InterPro" id="IPR016040">
    <property type="entry name" value="NAD(P)-bd_dom"/>
</dbReference>
<evidence type="ECO:0000313" key="3">
    <source>
        <dbReference type="EMBL" id="SEL54904.1"/>
    </source>
</evidence>
<sequence length="489" mass="54804">MPTPSCPLNTPRITVAGASGFIGTTLCRELAKEYPVTALTRSPARAETPDPEACIQWQHCDLFSQDDVTRALQGCDYAIYLVHSLAPSSRLTQAAPRDMDLILADNFARAAAANGVKQILFVGGYIPDSFRISTLLWSRREVEMVLGAHGVPITVLRAGLVVGPGGSASRLMVELVRRMGVLFMPPSARSVTRPIALQDLNRAIQHAVGQPEQFSGPHDIGGPQDISYVEALRTTARLLNLKRRFIILPWLPARIAALGARWVTGTPTDLVAPVIDSLPRDTIIRDNPLQRHINPGAIPFEQALNEALDHPRQRLKPSPRQPIQKRTRAQLRRDSRVRSIQRIILPPGQNAAWVAGNYFRWLTQCCWPLVVTEVIAPTRQNDQPSTTQPDAGYRIHLRWPRLKILELTHDPAASHARRQVYRITGGLLARNVEDKGRFEFHTVLDDRYTLAAIHDFAPALPWYIYLWTQAVGHLLVMRRYQRHLARLAR</sequence>
<proteinExistence type="predicted"/>
<organism evidence="3 4">
    <name type="scientific">Ectothiorhodospira marina</name>
    <dbReference type="NCBI Taxonomy" id="1396821"/>
    <lineage>
        <taxon>Bacteria</taxon>
        <taxon>Pseudomonadati</taxon>
        <taxon>Pseudomonadota</taxon>
        <taxon>Gammaproteobacteria</taxon>
        <taxon>Chromatiales</taxon>
        <taxon>Ectothiorhodospiraceae</taxon>
        <taxon>Ectothiorhodospira</taxon>
    </lineage>
</organism>
<dbReference type="InterPro" id="IPR051207">
    <property type="entry name" value="ComplexI_NDUFA9_subunit"/>
</dbReference>
<dbReference type="Proteomes" id="UP000199256">
    <property type="component" value="Unassembled WGS sequence"/>
</dbReference>
<dbReference type="OrthoDB" id="9801056at2"/>
<feature type="region of interest" description="Disordered" evidence="1">
    <location>
        <begin position="311"/>
        <end position="331"/>
    </location>
</feature>
<dbReference type="SUPFAM" id="SSF51735">
    <property type="entry name" value="NAD(P)-binding Rossmann-fold domains"/>
    <property type="match status" value="1"/>
</dbReference>
<evidence type="ECO:0000259" key="2">
    <source>
        <dbReference type="Pfam" id="PF13460"/>
    </source>
</evidence>
<dbReference type="STRING" id="1396821.SAMN05444515_12048"/>
<dbReference type="PANTHER" id="PTHR12126">
    <property type="entry name" value="NADH-UBIQUINONE OXIDOREDUCTASE 39 KDA SUBUNIT-RELATED"/>
    <property type="match status" value="1"/>
</dbReference>
<dbReference type="InterPro" id="IPR036291">
    <property type="entry name" value="NAD(P)-bd_dom_sf"/>
</dbReference>
<dbReference type="PANTHER" id="PTHR12126:SF11">
    <property type="entry name" value="NADH DEHYDROGENASE [UBIQUINONE] 1 ALPHA SUBCOMPLEX SUBUNIT 9, MITOCHONDRIAL"/>
    <property type="match status" value="1"/>
</dbReference>
<gene>
    <name evidence="3" type="ORF">SAMN05444515_12048</name>
</gene>
<name>A0A1H7R4R1_9GAMM</name>
<protein>
    <submittedName>
        <fullName evidence="3">Uncharacterized conserved protein YbjT, contains NAD(P)-binding and DUF2867 domains</fullName>
    </submittedName>
</protein>
<evidence type="ECO:0000313" key="4">
    <source>
        <dbReference type="Proteomes" id="UP000199256"/>
    </source>
</evidence>
<dbReference type="Gene3D" id="3.40.50.720">
    <property type="entry name" value="NAD(P)-binding Rossmann-like Domain"/>
    <property type="match status" value="1"/>
</dbReference>
<keyword evidence="4" id="KW-1185">Reference proteome</keyword>
<reference evidence="4" key="1">
    <citation type="submission" date="2016-10" db="EMBL/GenBank/DDBJ databases">
        <authorList>
            <person name="Varghese N."/>
            <person name="Submissions S."/>
        </authorList>
    </citation>
    <scope>NUCLEOTIDE SEQUENCE [LARGE SCALE GENOMIC DNA]</scope>
    <source>
        <strain evidence="4">DSM 241</strain>
    </source>
</reference>
<dbReference type="Pfam" id="PF13460">
    <property type="entry name" value="NAD_binding_10"/>
    <property type="match status" value="1"/>
</dbReference>
<accession>A0A1H7R4R1</accession>